<accession>A0A1S4CXM2</accession>
<keyword evidence="2" id="KW-0847">Vitamin C</keyword>
<dbReference type="InterPro" id="IPR027443">
    <property type="entry name" value="IPNS-like_sf"/>
</dbReference>
<evidence type="ECO:0000313" key="6">
    <source>
        <dbReference type="RefSeq" id="XP_016505905.1"/>
    </source>
</evidence>
<dbReference type="GO" id="GO:0046872">
    <property type="term" value="F:metal ion binding"/>
    <property type="evidence" value="ECO:0007669"/>
    <property type="project" value="UniProtKB-KW"/>
</dbReference>
<dbReference type="PaxDb" id="4097-A0A1S4CXM2"/>
<evidence type="ECO:0000256" key="3">
    <source>
        <dbReference type="ARBA" id="ARBA00023002"/>
    </source>
</evidence>
<dbReference type="Gene3D" id="2.60.120.330">
    <property type="entry name" value="B-lactam Antibiotic, Isopenicillin N Synthase, Chain"/>
    <property type="match status" value="1"/>
</dbReference>
<reference evidence="6" key="1">
    <citation type="submission" date="2025-08" db="UniProtKB">
        <authorList>
            <consortium name="RefSeq"/>
        </authorList>
    </citation>
    <scope>IDENTIFICATION</scope>
</reference>
<evidence type="ECO:0000256" key="4">
    <source>
        <dbReference type="ARBA" id="ARBA00023004"/>
    </source>
</evidence>
<dbReference type="SMR" id="A0A1S4CXM2"/>
<dbReference type="KEGG" id="nta:107823729"/>
<feature type="domain" description="Non-haem dioxygenase N-terminal" evidence="5">
    <location>
        <begin position="29"/>
        <end position="111"/>
    </location>
</feature>
<gene>
    <name evidence="6" type="primary">LOC107823729</name>
</gene>
<dbReference type="InterPro" id="IPR026992">
    <property type="entry name" value="DIOX_N"/>
</dbReference>
<dbReference type="STRING" id="4097.A0A1S4CXM2"/>
<dbReference type="RefSeq" id="XP_016505905.1">
    <property type="nucleotide sequence ID" value="XM_016650419.1"/>
</dbReference>
<evidence type="ECO:0000256" key="2">
    <source>
        <dbReference type="ARBA" id="ARBA00022896"/>
    </source>
</evidence>
<dbReference type="SUPFAM" id="SSF51197">
    <property type="entry name" value="Clavaminate synthase-like"/>
    <property type="match status" value="1"/>
</dbReference>
<organism evidence="6">
    <name type="scientific">Nicotiana tabacum</name>
    <name type="common">Common tobacco</name>
    <dbReference type="NCBI Taxonomy" id="4097"/>
    <lineage>
        <taxon>Eukaryota</taxon>
        <taxon>Viridiplantae</taxon>
        <taxon>Streptophyta</taxon>
        <taxon>Embryophyta</taxon>
        <taxon>Tracheophyta</taxon>
        <taxon>Spermatophyta</taxon>
        <taxon>Magnoliopsida</taxon>
        <taxon>eudicotyledons</taxon>
        <taxon>Gunneridae</taxon>
        <taxon>Pentapetalae</taxon>
        <taxon>asterids</taxon>
        <taxon>lamiids</taxon>
        <taxon>Solanales</taxon>
        <taxon>Solanaceae</taxon>
        <taxon>Nicotianoideae</taxon>
        <taxon>Nicotianeae</taxon>
        <taxon>Nicotiana</taxon>
    </lineage>
</organism>
<keyword evidence="4" id="KW-0408">Iron</keyword>
<name>A0A1S4CXM2_TOBAC</name>
<protein>
    <submittedName>
        <fullName evidence="6">Protein DOWNY MILDEW RESISTANCE 6-like</fullName>
    </submittedName>
</protein>
<keyword evidence="3" id="KW-0560">Oxidoreductase</keyword>
<evidence type="ECO:0000256" key="1">
    <source>
        <dbReference type="ARBA" id="ARBA00022723"/>
    </source>
</evidence>
<dbReference type="GO" id="GO:0016706">
    <property type="term" value="F:2-oxoglutarate-dependent dioxygenase activity"/>
    <property type="evidence" value="ECO:0007669"/>
    <property type="project" value="UniProtKB-ARBA"/>
</dbReference>
<dbReference type="PANTHER" id="PTHR10209:SF732">
    <property type="entry name" value="FLAVONOL SYNTHASE_FLAVANONE 3-HYDROXYLASE-LIKE"/>
    <property type="match status" value="1"/>
</dbReference>
<dbReference type="GO" id="GO:0031418">
    <property type="term" value="F:L-ascorbic acid binding"/>
    <property type="evidence" value="ECO:0007669"/>
    <property type="project" value="UniProtKB-KW"/>
</dbReference>
<evidence type="ECO:0000259" key="5">
    <source>
        <dbReference type="Pfam" id="PF14226"/>
    </source>
</evidence>
<dbReference type="Pfam" id="PF14226">
    <property type="entry name" value="DIOX_N"/>
    <property type="match status" value="1"/>
</dbReference>
<dbReference type="OrthoDB" id="288590at2759"/>
<sequence>MNNRPPNQLGNPEGFNQNKLTLRMAMKNIPTVDLIPFFRQGSEDERLKVVDSITKACVEYGFFQIVNHGVPFDLTSEALKLAKAFFESPNELAKLKCCPLPNAPVPAGYNKKPNPSYEFNEFLIMLPPGSHFNIFPPNPPQFREVMEELFCQFLKIGIVVESILSECLGLPPSAMTETGISSLLYFTCQQQRQKG</sequence>
<dbReference type="AlphaFoldDB" id="A0A1S4CXM2"/>
<dbReference type="PANTHER" id="PTHR10209">
    <property type="entry name" value="OXIDOREDUCTASE, 2OG-FE II OXYGENASE FAMILY PROTEIN"/>
    <property type="match status" value="1"/>
</dbReference>
<proteinExistence type="predicted"/>
<keyword evidence="1" id="KW-0479">Metal-binding</keyword>